<protein>
    <submittedName>
        <fullName evidence="6">Ribosomal protein S7 (Mitochondrion)</fullName>
    </submittedName>
</protein>
<sequence>MGGLDGEQKELIKKLVNFRMKEGKRTRVRAIVYQTLNRPAQTEGDGIKLMVEAVENIKPICEVEKVGVAGTIYDVPGIVARDRQQTLAIRWILEAAFKRRISYRISLEKCSFAEILDAYRKRGIAHYEVRYALTQPPPSDIWSLNIESQPSSYSSLHSLFIELEDRLDEGGPPLMHCMKEPNFLQQPFFLITEEGALIRFFQASHPLSEVDSQDGGFPHHPHLIHAGMPISLYHEEMELSKGCIIISGFERRNGDWEVIRRKEGASCKLRTSISKKNLSPDEKIKGELSASRRRIEGFPYRKFSSGCIKARPSNSDGNSFHRFPPSHLLEQKCPYYKLNSSGRTSFFDPLKKRWNSKKRSGDRGGMKYARSEGTRLRLGRRGAKVLYEKNIGSERRLRKARSEATLNVKERRYSTEVRKERSEGLSPGEREIWDSIPKEEDQKSHPIRPIGERIPVCRPQVQSGGLASPRQMEIGKESQLGADQRIEPPGARI</sequence>
<gene>
    <name evidence="6" type="ORF">E6C27_scaffold45385G00030</name>
</gene>
<comment type="similarity">
    <text evidence="1">Belongs to the universal ribosomal protein uS7 family.</text>
</comment>
<keyword evidence="2 6" id="KW-0689">Ribosomal protein</keyword>
<accession>A0A5A7UX17</accession>
<dbReference type="InterPro" id="IPR000235">
    <property type="entry name" value="Ribosomal_uS7"/>
</dbReference>
<dbReference type="OrthoDB" id="35139at2759"/>
<evidence type="ECO:0000256" key="4">
    <source>
        <dbReference type="SAM" id="MobiDB-lite"/>
    </source>
</evidence>
<feature type="compositionally biased region" description="Basic and acidic residues" evidence="4">
    <location>
        <begin position="417"/>
        <end position="444"/>
    </location>
</feature>
<dbReference type="PANTHER" id="PTHR11205">
    <property type="entry name" value="RIBOSOMAL PROTEIN S7"/>
    <property type="match status" value="1"/>
</dbReference>
<evidence type="ECO:0000259" key="5">
    <source>
        <dbReference type="Pfam" id="PF00177"/>
    </source>
</evidence>
<evidence type="ECO:0000313" key="7">
    <source>
        <dbReference type="Proteomes" id="UP000321393"/>
    </source>
</evidence>
<dbReference type="GO" id="GO:0005840">
    <property type="term" value="C:ribosome"/>
    <property type="evidence" value="ECO:0007669"/>
    <property type="project" value="UniProtKB-KW"/>
</dbReference>
<evidence type="ECO:0000256" key="3">
    <source>
        <dbReference type="ARBA" id="ARBA00023274"/>
    </source>
</evidence>
<dbReference type="Proteomes" id="UP000321393">
    <property type="component" value="Unassembled WGS sequence"/>
</dbReference>
<dbReference type="GO" id="GO:0006412">
    <property type="term" value="P:translation"/>
    <property type="evidence" value="ECO:0007669"/>
    <property type="project" value="InterPro"/>
</dbReference>
<dbReference type="EMBL" id="SSTE01005925">
    <property type="protein sequence ID" value="KAA0059748.1"/>
    <property type="molecule type" value="Genomic_DNA"/>
</dbReference>
<dbReference type="Gene3D" id="1.10.455.10">
    <property type="entry name" value="Ribosomal protein S7 domain"/>
    <property type="match status" value="1"/>
</dbReference>
<dbReference type="SUPFAM" id="SSF47973">
    <property type="entry name" value="Ribosomal protein S7"/>
    <property type="match status" value="1"/>
</dbReference>
<keyword evidence="3" id="KW-0687">Ribonucleoprotein</keyword>
<dbReference type="STRING" id="1194695.A0A5A7UX17"/>
<proteinExistence type="inferred from homology"/>
<feature type="domain" description="Small ribosomal subunit protein uS7" evidence="5">
    <location>
        <begin position="8"/>
        <end position="125"/>
    </location>
</feature>
<evidence type="ECO:0000256" key="2">
    <source>
        <dbReference type="ARBA" id="ARBA00022980"/>
    </source>
</evidence>
<dbReference type="InterPro" id="IPR023798">
    <property type="entry name" value="Ribosomal_uS7_dom"/>
</dbReference>
<dbReference type="InterPro" id="IPR036823">
    <property type="entry name" value="Ribosomal_uS7_dom_sf"/>
</dbReference>
<dbReference type="Pfam" id="PF00177">
    <property type="entry name" value="Ribosomal_S7"/>
    <property type="match status" value="1"/>
</dbReference>
<evidence type="ECO:0000256" key="1">
    <source>
        <dbReference type="ARBA" id="ARBA00007151"/>
    </source>
</evidence>
<reference evidence="6 7" key="1">
    <citation type="submission" date="2019-08" db="EMBL/GenBank/DDBJ databases">
        <title>Draft genome sequences of two oriental melons (Cucumis melo L. var makuwa).</title>
        <authorList>
            <person name="Kwon S.-Y."/>
        </authorList>
    </citation>
    <scope>NUCLEOTIDE SEQUENCE [LARGE SCALE GENOMIC DNA]</scope>
    <source>
        <strain evidence="7">cv. SW 3</strain>
        <tissue evidence="6">Leaf</tissue>
    </source>
</reference>
<comment type="caution">
    <text evidence="6">The sequence shown here is derived from an EMBL/GenBank/DDBJ whole genome shotgun (WGS) entry which is preliminary data.</text>
</comment>
<organism evidence="6 7">
    <name type="scientific">Cucumis melo var. makuwa</name>
    <name type="common">Oriental melon</name>
    <dbReference type="NCBI Taxonomy" id="1194695"/>
    <lineage>
        <taxon>Eukaryota</taxon>
        <taxon>Viridiplantae</taxon>
        <taxon>Streptophyta</taxon>
        <taxon>Embryophyta</taxon>
        <taxon>Tracheophyta</taxon>
        <taxon>Spermatophyta</taxon>
        <taxon>Magnoliopsida</taxon>
        <taxon>eudicotyledons</taxon>
        <taxon>Gunneridae</taxon>
        <taxon>Pentapetalae</taxon>
        <taxon>rosids</taxon>
        <taxon>fabids</taxon>
        <taxon>Cucurbitales</taxon>
        <taxon>Cucurbitaceae</taxon>
        <taxon>Benincaseae</taxon>
        <taxon>Cucumis</taxon>
    </lineage>
</organism>
<evidence type="ECO:0000313" key="6">
    <source>
        <dbReference type="EMBL" id="KAA0059748.1"/>
    </source>
</evidence>
<feature type="region of interest" description="Disordered" evidence="4">
    <location>
        <begin position="417"/>
        <end position="493"/>
    </location>
</feature>
<name>A0A5A7UX17_CUCMM</name>
<dbReference type="AlphaFoldDB" id="A0A5A7UX17"/>
<dbReference type="GO" id="GO:1990904">
    <property type="term" value="C:ribonucleoprotein complex"/>
    <property type="evidence" value="ECO:0007669"/>
    <property type="project" value="UniProtKB-KW"/>
</dbReference>